<evidence type="ECO:0000313" key="2">
    <source>
        <dbReference type="EMBL" id="MBB5109900.1"/>
    </source>
</evidence>
<dbReference type="Proteomes" id="UP000549009">
    <property type="component" value="Unassembled WGS sequence"/>
</dbReference>
<protein>
    <recommendedName>
        <fullName evidence="1">Tc1-like transposase DDE domain-containing protein</fullName>
    </recommendedName>
</protein>
<feature type="domain" description="Tc1-like transposase DDE" evidence="1">
    <location>
        <begin position="6"/>
        <end position="49"/>
    </location>
</feature>
<dbReference type="EMBL" id="JACHJD010000045">
    <property type="protein sequence ID" value="MBB5109900.1"/>
    <property type="molecule type" value="Genomic_DNA"/>
</dbReference>
<keyword evidence="3" id="KW-1185">Reference proteome</keyword>
<dbReference type="GO" id="GO:0003676">
    <property type="term" value="F:nucleic acid binding"/>
    <property type="evidence" value="ECO:0007669"/>
    <property type="project" value="InterPro"/>
</dbReference>
<comment type="caution">
    <text evidence="2">The sequence shown here is derived from an EMBL/GenBank/DDBJ whole genome shotgun (WGS) entry which is preliminary data.</text>
</comment>
<evidence type="ECO:0000313" key="3">
    <source>
        <dbReference type="Proteomes" id="UP000549009"/>
    </source>
</evidence>
<dbReference type="Pfam" id="PF13358">
    <property type="entry name" value="DDE_3"/>
    <property type="match status" value="1"/>
</dbReference>
<dbReference type="AlphaFoldDB" id="A0A7W8F0M7"/>
<name>A0A7W8F0M7_STRST</name>
<evidence type="ECO:0000259" key="1">
    <source>
        <dbReference type="Pfam" id="PF13358"/>
    </source>
</evidence>
<reference evidence="2 3" key="1">
    <citation type="submission" date="2020-08" db="EMBL/GenBank/DDBJ databases">
        <title>Genomic Encyclopedia of Type Strains, Phase III (KMG-III): the genomes of soil and plant-associated and newly described type strains.</title>
        <authorList>
            <person name="Whitman W."/>
        </authorList>
    </citation>
    <scope>NUCLEOTIDE SEQUENCE [LARGE SCALE GENOMIC DNA]</scope>
    <source>
        <strain evidence="2 3">CECT 3146</strain>
    </source>
</reference>
<dbReference type="Gene3D" id="3.30.420.10">
    <property type="entry name" value="Ribonuclease H-like superfamily/Ribonuclease H"/>
    <property type="match status" value="1"/>
</dbReference>
<dbReference type="RefSeq" id="WP_376700141.1">
    <property type="nucleotide sequence ID" value="NZ_JACHJD010000045.1"/>
</dbReference>
<dbReference type="InterPro" id="IPR036397">
    <property type="entry name" value="RNaseH_sf"/>
</dbReference>
<gene>
    <name evidence="2" type="ORF">FHS40_009030</name>
</gene>
<sequence length="89" mass="10223">MRPYADEHDWLTIVHLPSYTPHLNPVEGIWSLLRRGPLANTAFSDDDHLERILRRGLRHIQLRPNLIDGCLTETGLDLSHHPTTPQEGQ</sequence>
<accession>A0A7W8F0M7</accession>
<dbReference type="InterPro" id="IPR038717">
    <property type="entry name" value="Tc1-like_DDE_dom"/>
</dbReference>
<organism evidence="2 3">
    <name type="scientific">Streptomyces spectabilis</name>
    <dbReference type="NCBI Taxonomy" id="68270"/>
    <lineage>
        <taxon>Bacteria</taxon>
        <taxon>Bacillati</taxon>
        <taxon>Actinomycetota</taxon>
        <taxon>Actinomycetes</taxon>
        <taxon>Kitasatosporales</taxon>
        <taxon>Streptomycetaceae</taxon>
        <taxon>Streptomyces</taxon>
    </lineage>
</organism>
<proteinExistence type="predicted"/>